<keyword evidence="3" id="KW-0653">Protein transport</keyword>
<evidence type="ECO:0000256" key="4">
    <source>
        <dbReference type="ARBA" id="ARBA00030094"/>
    </source>
</evidence>
<dbReference type="InterPro" id="IPR036390">
    <property type="entry name" value="WH_DNA-bd_sf"/>
</dbReference>
<dbReference type="GO" id="GO:0043328">
    <property type="term" value="P:protein transport to vacuole involved in ubiquitin-dependent protein catabolic process via the multivesicular body sorting pathway"/>
    <property type="evidence" value="ECO:0007669"/>
    <property type="project" value="TreeGrafter"/>
</dbReference>
<evidence type="ECO:0000256" key="5">
    <source>
        <dbReference type="SAM" id="MobiDB-lite"/>
    </source>
</evidence>
<feature type="compositionally biased region" description="Polar residues" evidence="5">
    <location>
        <begin position="73"/>
        <end position="83"/>
    </location>
</feature>
<dbReference type="EMBL" id="QWIK01000311">
    <property type="protein sequence ID" value="RMY08492.1"/>
    <property type="molecule type" value="Genomic_DNA"/>
</dbReference>
<accession>A0A3M6Z0A4</accession>
<evidence type="ECO:0000256" key="1">
    <source>
        <dbReference type="ARBA" id="ARBA00009674"/>
    </source>
</evidence>
<sequence>MSAAGAIGRRVGLKQMEEPFDADVQWGIAPHLINVPLLIVPRRRQTSPIHDLNRPTKSPLRISHWGSSMAATSAGDLTSQGIPSTPRAANPIQSTPSSAGFSFPSYTSFPPFYTLQPNLTTRARQLELWSSLITTYCTHHRIFRLSLSALPSDLFSNPSIHRSLKPSDIRLVLDHMSRPENGPRVEWIAPAARGEQSASCWVYWKTPTEWADAIYGWVDETGQKGAVLTVYELREGDAVRSQAWRDMDEELLRKALGVLVKRGKAQVFGQEETAGVKFF</sequence>
<dbReference type="InterPro" id="IPR014041">
    <property type="entry name" value="ESCRT-II_cplx_Vps25-sub_N"/>
</dbReference>
<dbReference type="GO" id="GO:0016236">
    <property type="term" value="P:macroautophagy"/>
    <property type="evidence" value="ECO:0007669"/>
    <property type="project" value="UniProtKB-ARBA"/>
</dbReference>
<evidence type="ECO:0000256" key="2">
    <source>
        <dbReference type="ARBA" id="ARBA00022448"/>
    </source>
</evidence>
<dbReference type="PANTHER" id="PTHR13149:SF0">
    <property type="entry name" value="VACUOLAR PROTEIN-SORTING-ASSOCIATED PROTEIN 25"/>
    <property type="match status" value="1"/>
</dbReference>
<name>A0A3M6Z0A4_HORWE</name>
<dbReference type="Gene3D" id="1.10.10.10">
    <property type="entry name" value="Winged helix-like DNA-binding domain superfamily/Winged helix DNA-binding domain"/>
    <property type="match status" value="1"/>
</dbReference>
<feature type="region of interest" description="Disordered" evidence="5">
    <location>
        <begin position="73"/>
        <end position="94"/>
    </location>
</feature>
<evidence type="ECO:0000256" key="3">
    <source>
        <dbReference type="ARBA" id="ARBA00022927"/>
    </source>
</evidence>
<dbReference type="PANTHER" id="PTHR13149">
    <property type="entry name" value="VACUOLAR PROTEIN SORTING-ASSOCIATED PROTEIN VPS25"/>
    <property type="match status" value="1"/>
</dbReference>
<keyword evidence="2" id="KW-0813">Transport</keyword>
<dbReference type="InterPro" id="IPR008570">
    <property type="entry name" value="ESCRT-II_cplx_Vps25-sub"/>
</dbReference>
<dbReference type="Proteomes" id="UP000282582">
    <property type="component" value="Unassembled WGS sequence"/>
</dbReference>
<dbReference type="Pfam" id="PF05871">
    <property type="entry name" value="ESCRT-II"/>
    <property type="match status" value="1"/>
</dbReference>
<dbReference type="GO" id="GO:0005198">
    <property type="term" value="F:structural molecule activity"/>
    <property type="evidence" value="ECO:0007669"/>
    <property type="project" value="TreeGrafter"/>
</dbReference>
<protein>
    <recommendedName>
        <fullName evidence="4">ESCRT-II complex subunit VPS25</fullName>
    </recommendedName>
</protein>
<dbReference type="Gene3D" id="1.10.10.570">
    <property type="entry name" value="Winged helix' DNA-binding domain. Chain C. Domain 1"/>
    <property type="match status" value="1"/>
</dbReference>
<dbReference type="VEuPathDB" id="FungiDB:BTJ68_08244"/>
<gene>
    <name evidence="6" type="ORF">D0868_04770</name>
</gene>
<organism evidence="6 7">
    <name type="scientific">Hortaea werneckii</name>
    <name type="common">Black yeast</name>
    <name type="synonym">Cladosporium werneckii</name>
    <dbReference type="NCBI Taxonomy" id="91943"/>
    <lineage>
        <taxon>Eukaryota</taxon>
        <taxon>Fungi</taxon>
        <taxon>Dikarya</taxon>
        <taxon>Ascomycota</taxon>
        <taxon>Pezizomycotina</taxon>
        <taxon>Dothideomycetes</taxon>
        <taxon>Dothideomycetidae</taxon>
        <taxon>Mycosphaerellales</taxon>
        <taxon>Teratosphaeriaceae</taxon>
        <taxon>Hortaea</taxon>
    </lineage>
</organism>
<dbReference type="GO" id="GO:0000814">
    <property type="term" value="C:ESCRT II complex"/>
    <property type="evidence" value="ECO:0007669"/>
    <property type="project" value="InterPro"/>
</dbReference>
<reference evidence="6 7" key="1">
    <citation type="journal article" date="2018" name="BMC Genomics">
        <title>Genomic evidence for intraspecific hybridization in a clonal and extremely halotolerant yeast.</title>
        <authorList>
            <person name="Gostincar C."/>
            <person name="Stajich J.E."/>
            <person name="Zupancic J."/>
            <person name="Zalar P."/>
            <person name="Gunde-Cimerman N."/>
        </authorList>
    </citation>
    <scope>NUCLEOTIDE SEQUENCE [LARGE SCALE GENOMIC DNA]</scope>
    <source>
        <strain evidence="6 7">EXF-6654</strain>
    </source>
</reference>
<evidence type="ECO:0000313" key="6">
    <source>
        <dbReference type="EMBL" id="RMY08492.1"/>
    </source>
</evidence>
<dbReference type="FunFam" id="1.10.10.10:FF:000141">
    <property type="entry name" value="vacuolar protein-sorting-associated protein 25"/>
    <property type="match status" value="1"/>
</dbReference>
<dbReference type="GO" id="GO:0042803">
    <property type="term" value="F:protein homodimerization activity"/>
    <property type="evidence" value="ECO:0007669"/>
    <property type="project" value="TreeGrafter"/>
</dbReference>
<comment type="similarity">
    <text evidence="1">Belongs to the VPS25 family.</text>
</comment>
<dbReference type="AlphaFoldDB" id="A0A3M6Z0A4"/>
<proteinExistence type="inferred from homology"/>
<dbReference type="InterPro" id="IPR036388">
    <property type="entry name" value="WH-like_DNA-bd_sf"/>
</dbReference>
<comment type="caution">
    <text evidence="6">The sequence shown here is derived from an EMBL/GenBank/DDBJ whole genome shotgun (WGS) entry which is preliminary data.</text>
</comment>
<evidence type="ECO:0000313" key="7">
    <source>
        <dbReference type="Proteomes" id="UP000282582"/>
    </source>
</evidence>
<dbReference type="SUPFAM" id="SSF46785">
    <property type="entry name" value="Winged helix' DNA-binding domain"/>
    <property type="match status" value="2"/>
</dbReference>